<reference evidence="2" key="1">
    <citation type="journal article" date="2014" name="Int. J. Syst. Evol. Microbiol.">
        <title>Complete genome sequence of Corynebacterium casei LMG S-19264T (=DSM 44701T), isolated from a smear-ripened cheese.</title>
        <authorList>
            <consortium name="US DOE Joint Genome Institute (JGI-PGF)"/>
            <person name="Walter F."/>
            <person name="Albersmeier A."/>
            <person name="Kalinowski J."/>
            <person name="Ruckert C."/>
        </authorList>
    </citation>
    <scope>NUCLEOTIDE SEQUENCE</scope>
    <source>
        <strain evidence="2">CGMCC 1.15367</strain>
    </source>
</reference>
<evidence type="ECO:0000313" key="2">
    <source>
        <dbReference type="EMBL" id="GGE01128.1"/>
    </source>
</evidence>
<dbReference type="Pfam" id="PF13524">
    <property type="entry name" value="Glyco_trans_1_2"/>
    <property type="match status" value="1"/>
</dbReference>
<dbReference type="AlphaFoldDB" id="A0A916ZKJ4"/>
<dbReference type="Proteomes" id="UP000644699">
    <property type="component" value="Unassembled WGS sequence"/>
</dbReference>
<keyword evidence="3" id="KW-1185">Reference proteome</keyword>
<dbReference type="EMBL" id="BMIQ01000002">
    <property type="protein sequence ID" value="GGE01128.1"/>
    <property type="molecule type" value="Genomic_DNA"/>
</dbReference>
<feature type="domain" description="Spore protein YkvP/CgeB glycosyl transferase-like" evidence="1">
    <location>
        <begin position="192"/>
        <end position="340"/>
    </location>
</feature>
<gene>
    <name evidence="2" type="ORF">GCM10011390_19950</name>
</gene>
<evidence type="ECO:0000313" key="3">
    <source>
        <dbReference type="Proteomes" id="UP000644699"/>
    </source>
</evidence>
<proteinExistence type="predicted"/>
<name>A0A916ZKJ4_9HYPH</name>
<protein>
    <recommendedName>
        <fullName evidence="1">Spore protein YkvP/CgeB glycosyl transferase-like domain-containing protein</fullName>
    </recommendedName>
</protein>
<sequence length="353" mass="39732">MRADVVDLNQRWRIVLLTCRDPKTDFRRVLAEELQSLGHDVSYVFLKRRPTVVEMSAPDKARSFSLPGFLRHARRTYRGADPLLFINSTNLVFPGLSRVLRALCGGLWCFDMHDDLLYEATGWRRRRAEIAQRTLLGGADFIVHGPPTLKELFPTSHHVSNASSLGPIERPAPDWSRVLILASLDGRFDFDFVRDVAKANPHLGFDIFGHVSKNNPVVTAGLEALTAAAPNVSYRGAYVNEDLPAILGAYPATLAPYRTNNRLTYFIDPLRFYHCLNSGMEVISTDIPKARDFGGSVHVVTSPAEVGPLIDRLRQDPATRRNPGSTAAEHNWRNRAEQIMRIAAEERQRRGRR</sequence>
<dbReference type="SUPFAM" id="SSF53756">
    <property type="entry name" value="UDP-Glycosyltransferase/glycogen phosphorylase"/>
    <property type="match status" value="1"/>
</dbReference>
<comment type="caution">
    <text evidence="2">The sequence shown here is derived from an EMBL/GenBank/DDBJ whole genome shotgun (WGS) entry which is preliminary data.</text>
</comment>
<dbReference type="RefSeq" id="WP_188908050.1">
    <property type="nucleotide sequence ID" value="NZ_BMIQ01000002.1"/>
</dbReference>
<reference evidence="2" key="2">
    <citation type="submission" date="2020-09" db="EMBL/GenBank/DDBJ databases">
        <authorList>
            <person name="Sun Q."/>
            <person name="Zhou Y."/>
        </authorList>
    </citation>
    <scope>NUCLEOTIDE SEQUENCE</scope>
    <source>
        <strain evidence="2">CGMCC 1.15367</strain>
    </source>
</reference>
<evidence type="ECO:0000259" key="1">
    <source>
        <dbReference type="Pfam" id="PF13524"/>
    </source>
</evidence>
<organism evidence="2 3">
    <name type="scientific">Aureimonas endophytica</name>
    <dbReference type="NCBI Taxonomy" id="2027858"/>
    <lineage>
        <taxon>Bacteria</taxon>
        <taxon>Pseudomonadati</taxon>
        <taxon>Pseudomonadota</taxon>
        <taxon>Alphaproteobacteria</taxon>
        <taxon>Hyphomicrobiales</taxon>
        <taxon>Aurantimonadaceae</taxon>
        <taxon>Aureimonas</taxon>
    </lineage>
</organism>
<dbReference type="InterPro" id="IPR055259">
    <property type="entry name" value="YkvP/CgeB_Glyco_trans-like"/>
</dbReference>
<accession>A0A916ZKJ4</accession>
<dbReference type="Gene3D" id="3.40.50.2000">
    <property type="entry name" value="Glycogen Phosphorylase B"/>
    <property type="match status" value="1"/>
</dbReference>